<reference evidence="9" key="1">
    <citation type="submission" date="2025-08" db="UniProtKB">
        <authorList>
            <consortium name="RefSeq"/>
        </authorList>
    </citation>
    <scope>IDENTIFICATION</scope>
</reference>
<dbReference type="CDD" id="cd00143">
    <property type="entry name" value="PP2Cc"/>
    <property type="match status" value="1"/>
</dbReference>
<evidence type="ECO:0000256" key="6">
    <source>
        <dbReference type="SAM" id="MobiDB-lite"/>
    </source>
</evidence>
<dbReference type="Proteomes" id="UP000515125">
    <property type="component" value="Unplaced"/>
</dbReference>
<dbReference type="GeneID" id="34621990"/>
<dbReference type="InterPro" id="IPR000222">
    <property type="entry name" value="PP2C_BS"/>
</dbReference>
<name>A0A6P6RZ56_9EIME</name>
<dbReference type="RefSeq" id="XP_026192657.1">
    <property type="nucleotide sequence ID" value="XM_026336872.1"/>
</dbReference>
<comment type="similarity">
    <text evidence="5">Belongs to the PP2C family.</text>
</comment>
<dbReference type="SMART" id="SM00332">
    <property type="entry name" value="PP2Cc"/>
    <property type="match status" value="1"/>
</dbReference>
<feature type="compositionally biased region" description="Low complexity" evidence="6">
    <location>
        <begin position="39"/>
        <end position="55"/>
    </location>
</feature>
<evidence type="ECO:0000256" key="1">
    <source>
        <dbReference type="ARBA" id="ARBA00004170"/>
    </source>
</evidence>
<evidence type="ECO:0000256" key="5">
    <source>
        <dbReference type="RuleBase" id="RU003465"/>
    </source>
</evidence>
<dbReference type="PROSITE" id="PS01032">
    <property type="entry name" value="PPM_1"/>
    <property type="match status" value="1"/>
</dbReference>
<dbReference type="PANTHER" id="PTHR47992">
    <property type="entry name" value="PROTEIN PHOSPHATASE"/>
    <property type="match status" value="1"/>
</dbReference>
<accession>A0A6P6RZ56</accession>
<evidence type="ECO:0000256" key="3">
    <source>
        <dbReference type="ARBA" id="ARBA00022801"/>
    </source>
</evidence>
<keyword evidence="3 5" id="KW-0378">Hydrolase</keyword>
<keyword evidence="2" id="KW-0479">Metal-binding</keyword>
<dbReference type="Pfam" id="PF00481">
    <property type="entry name" value="PP2C"/>
    <property type="match status" value="1"/>
</dbReference>
<dbReference type="GO" id="GO:0046872">
    <property type="term" value="F:metal ion binding"/>
    <property type="evidence" value="ECO:0007669"/>
    <property type="project" value="UniProtKB-KW"/>
</dbReference>
<dbReference type="GO" id="GO:0004722">
    <property type="term" value="F:protein serine/threonine phosphatase activity"/>
    <property type="evidence" value="ECO:0007669"/>
    <property type="project" value="InterPro"/>
</dbReference>
<feature type="region of interest" description="Disordered" evidence="6">
    <location>
        <begin position="1"/>
        <end position="107"/>
    </location>
</feature>
<feature type="compositionally biased region" description="Polar residues" evidence="6">
    <location>
        <begin position="195"/>
        <end position="207"/>
    </location>
</feature>
<organism evidence="8 9">
    <name type="scientific">Cyclospora cayetanensis</name>
    <dbReference type="NCBI Taxonomy" id="88456"/>
    <lineage>
        <taxon>Eukaryota</taxon>
        <taxon>Sar</taxon>
        <taxon>Alveolata</taxon>
        <taxon>Apicomplexa</taxon>
        <taxon>Conoidasida</taxon>
        <taxon>Coccidia</taxon>
        <taxon>Eucoccidiorida</taxon>
        <taxon>Eimeriorina</taxon>
        <taxon>Eimeriidae</taxon>
        <taxon>Cyclospora</taxon>
    </lineage>
</organism>
<dbReference type="SUPFAM" id="SSF81606">
    <property type="entry name" value="PP2C-like"/>
    <property type="match status" value="1"/>
</dbReference>
<gene>
    <name evidence="9" type="primary">LOC34621990</name>
</gene>
<comment type="subcellular location">
    <subcellularLocation>
        <location evidence="1">Membrane</location>
        <topology evidence="1">Peripheral membrane protein</topology>
    </subcellularLocation>
</comment>
<keyword evidence="4 5" id="KW-0904">Protein phosphatase</keyword>
<evidence type="ECO:0000256" key="2">
    <source>
        <dbReference type="ARBA" id="ARBA00022723"/>
    </source>
</evidence>
<evidence type="ECO:0000256" key="4">
    <source>
        <dbReference type="ARBA" id="ARBA00022912"/>
    </source>
</evidence>
<sequence length="587" mass="63412">MGACGSKKVQLSRSGDQQQQKQEQRQEQEQEQHPKEQQQDQQQKQQQQQPPQRQQTEGDLQEQPSVSAAHAIGVSLPKQKSLKEQQRRRLSISVTVVEDPAASAGTHGVASAAAPMAVGSSNTKLNGGDGVSATQGSKGYAQVVGADSSSRKALSFSCSNNEESTDNPARAVTAAVPHEVSAAGAVSHAKAPLKKQTSTVEQRLPPGNSSLSTSAVLAEKGFCPDLPLLFTPLPFAPEKAWLHLEDITAQFLLEHFTADSPDPTRCAVLGFPARERQRGFDNKRMDCVLSATEGCGNFDEFQTQIGVGCSCKKGLKPESPNQDDFSFIRCSAFGVYGVFDGHGPSGHQASDFVHRVLLLMLLSHPLLRTDLSVAVASAFHATHKALLEFCSEEKNVDSSLSGTTATLVLHEAGRLTAAFVGDSRCVLAKMNRDGTIIPAFATVDHKPTNPLEKKRIEAAGGEVMRLDCDIPHRVFVKDHLFPGLAMSRAIGDGIAHQIGVISEPEIVQVPLDENSLFFIVASDGVWEFISSEEAVSIVARYVTGSPDDSERMKDAADRLAYEAFRRWIDEEGNVVDDVTVIVVWVAR</sequence>
<feature type="domain" description="PPM-type phosphatase" evidence="7">
    <location>
        <begin position="306"/>
        <end position="585"/>
    </location>
</feature>
<feature type="compositionally biased region" description="Basic and acidic residues" evidence="6">
    <location>
        <begin position="22"/>
        <end position="38"/>
    </location>
</feature>
<feature type="region of interest" description="Disordered" evidence="6">
    <location>
        <begin position="185"/>
        <end position="207"/>
    </location>
</feature>
<dbReference type="Gene3D" id="3.60.40.10">
    <property type="entry name" value="PPM-type phosphatase domain"/>
    <property type="match status" value="1"/>
</dbReference>
<dbReference type="InterPro" id="IPR001932">
    <property type="entry name" value="PPM-type_phosphatase-like_dom"/>
</dbReference>
<evidence type="ECO:0000259" key="7">
    <source>
        <dbReference type="PROSITE" id="PS51746"/>
    </source>
</evidence>
<dbReference type="InterPro" id="IPR036457">
    <property type="entry name" value="PPM-type-like_dom_sf"/>
</dbReference>
<proteinExistence type="inferred from homology"/>
<dbReference type="GO" id="GO:0016020">
    <property type="term" value="C:membrane"/>
    <property type="evidence" value="ECO:0007669"/>
    <property type="project" value="UniProtKB-SubCell"/>
</dbReference>
<dbReference type="InterPro" id="IPR015655">
    <property type="entry name" value="PP2C"/>
</dbReference>
<protein>
    <submittedName>
        <fullName evidence="9">Uncharacterized protein LOC34621990</fullName>
    </submittedName>
</protein>
<dbReference type="AlphaFoldDB" id="A0A6P6RZ56"/>
<dbReference type="PROSITE" id="PS51746">
    <property type="entry name" value="PPM_2"/>
    <property type="match status" value="1"/>
</dbReference>
<evidence type="ECO:0000313" key="9">
    <source>
        <dbReference type="RefSeq" id="XP_026192657.1"/>
    </source>
</evidence>
<evidence type="ECO:0000313" key="8">
    <source>
        <dbReference type="Proteomes" id="UP000515125"/>
    </source>
</evidence>
<keyword evidence="8" id="KW-1185">Reference proteome</keyword>
<dbReference type="OrthoDB" id="348148at2759"/>